<dbReference type="EMBL" id="BCMH01000001">
    <property type="protein sequence ID" value="GAX02545.1"/>
    <property type="molecule type" value="Genomic_DNA"/>
</dbReference>
<evidence type="ECO:0000313" key="4">
    <source>
        <dbReference type="EMBL" id="GAX02545.1"/>
    </source>
</evidence>
<dbReference type="SUPFAM" id="SSF46689">
    <property type="entry name" value="Homeodomain-like"/>
    <property type="match status" value="1"/>
</dbReference>
<organism evidence="4 5">
    <name type="scientific">Secundilactobacillus pentosiphilus</name>
    <dbReference type="NCBI Taxonomy" id="1714682"/>
    <lineage>
        <taxon>Bacteria</taxon>
        <taxon>Bacillati</taxon>
        <taxon>Bacillota</taxon>
        <taxon>Bacilli</taxon>
        <taxon>Lactobacillales</taxon>
        <taxon>Lactobacillaceae</taxon>
        <taxon>Secundilactobacillus</taxon>
    </lineage>
</organism>
<dbReference type="InterPro" id="IPR001647">
    <property type="entry name" value="HTH_TetR"/>
</dbReference>
<sequence length="199" mass="23202">MTKATDASIMSTAIQLFKQSSFDQVTINEICTKCDITKPTFYYHFENKDQLISTYFRTLITRLPQELLATNAGENDLEKIYTFYERTIGVITEMGPDLYSQLYVSNLKRNQHTFDFNDSTDRYVTTLIQQAQRAGIIQNQSDAAELYTNSVLLFEGYEINWCFQSGDFDVVPYFERGLEILFEVERQYQQSRLKGFVLN</sequence>
<name>A0A1Z5ILC0_9LACO</name>
<gene>
    <name evidence="4" type="primary">tetR_3</name>
    <name evidence="4" type="ORF">IWT140_00142</name>
</gene>
<dbReference type="InterPro" id="IPR023772">
    <property type="entry name" value="DNA-bd_HTH_TetR-type_CS"/>
</dbReference>
<reference evidence="4 5" key="1">
    <citation type="submission" date="2015-11" db="EMBL/GenBank/DDBJ databases">
        <title>Draft genome sequences of new species of the genus Lactobacillus isolated from orchardgrass silage.</title>
        <authorList>
            <person name="Tohno M."/>
            <person name="Tanizawa Y."/>
            <person name="Arita M."/>
        </authorList>
    </citation>
    <scope>NUCLEOTIDE SEQUENCE [LARGE SCALE GENOMIC DNA]</scope>
    <source>
        <strain evidence="4 5">IWT140</strain>
    </source>
</reference>
<dbReference type="PROSITE" id="PS01081">
    <property type="entry name" value="HTH_TETR_1"/>
    <property type="match status" value="1"/>
</dbReference>
<dbReference type="InterPro" id="IPR009057">
    <property type="entry name" value="Homeodomain-like_sf"/>
</dbReference>
<protein>
    <submittedName>
        <fullName evidence="4">TetR family transcriptional regulator</fullName>
    </submittedName>
</protein>
<dbReference type="InterPro" id="IPR050624">
    <property type="entry name" value="HTH-type_Tx_Regulator"/>
</dbReference>
<evidence type="ECO:0000256" key="1">
    <source>
        <dbReference type="ARBA" id="ARBA00023125"/>
    </source>
</evidence>
<feature type="domain" description="HTH tetR-type" evidence="3">
    <location>
        <begin position="3"/>
        <end position="63"/>
    </location>
</feature>
<dbReference type="GO" id="GO:0003677">
    <property type="term" value="F:DNA binding"/>
    <property type="evidence" value="ECO:0007669"/>
    <property type="project" value="UniProtKB-UniRule"/>
</dbReference>
<evidence type="ECO:0000259" key="3">
    <source>
        <dbReference type="PROSITE" id="PS50977"/>
    </source>
</evidence>
<proteinExistence type="predicted"/>
<keyword evidence="5" id="KW-1185">Reference proteome</keyword>
<dbReference type="Pfam" id="PF00440">
    <property type="entry name" value="TetR_N"/>
    <property type="match status" value="1"/>
</dbReference>
<dbReference type="PRINTS" id="PR00455">
    <property type="entry name" value="HTHTETR"/>
</dbReference>
<evidence type="ECO:0000313" key="5">
    <source>
        <dbReference type="Proteomes" id="UP000198430"/>
    </source>
</evidence>
<dbReference type="InterPro" id="IPR036271">
    <property type="entry name" value="Tet_transcr_reg_TetR-rel_C_sf"/>
</dbReference>
<dbReference type="PANTHER" id="PTHR43479:SF11">
    <property type="entry name" value="ACREF_ENVCD OPERON REPRESSOR-RELATED"/>
    <property type="match status" value="1"/>
</dbReference>
<dbReference type="PROSITE" id="PS50977">
    <property type="entry name" value="HTH_TETR_2"/>
    <property type="match status" value="1"/>
</dbReference>
<feature type="DNA-binding region" description="H-T-H motif" evidence="2">
    <location>
        <begin position="26"/>
        <end position="45"/>
    </location>
</feature>
<comment type="caution">
    <text evidence="4">The sequence shown here is derived from an EMBL/GenBank/DDBJ whole genome shotgun (WGS) entry which is preliminary data.</text>
</comment>
<accession>A0A1Z5ILC0</accession>
<dbReference type="Gene3D" id="1.10.357.10">
    <property type="entry name" value="Tetracycline Repressor, domain 2"/>
    <property type="match status" value="1"/>
</dbReference>
<dbReference type="Proteomes" id="UP000198430">
    <property type="component" value="Unassembled WGS sequence"/>
</dbReference>
<evidence type="ECO:0000256" key="2">
    <source>
        <dbReference type="PROSITE-ProRule" id="PRU00335"/>
    </source>
</evidence>
<dbReference type="SUPFAM" id="SSF48498">
    <property type="entry name" value="Tetracyclin repressor-like, C-terminal domain"/>
    <property type="match status" value="1"/>
</dbReference>
<dbReference type="AlphaFoldDB" id="A0A1Z5ILC0"/>
<keyword evidence="1 2" id="KW-0238">DNA-binding</keyword>
<dbReference type="RefSeq" id="WP_089087533.1">
    <property type="nucleotide sequence ID" value="NZ_BCMH01000001.1"/>
</dbReference>
<dbReference type="PANTHER" id="PTHR43479">
    <property type="entry name" value="ACREF/ENVCD OPERON REPRESSOR-RELATED"/>
    <property type="match status" value="1"/>
</dbReference>